<evidence type="ECO:0000256" key="6">
    <source>
        <dbReference type="ARBA" id="ARBA00022723"/>
    </source>
</evidence>
<dbReference type="HAMAP" id="MF_00042">
    <property type="entry name" value="RNase_H"/>
    <property type="match status" value="1"/>
</dbReference>
<dbReference type="PANTHER" id="PTHR10642">
    <property type="entry name" value="RIBONUCLEASE H1"/>
    <property type="match status" value="1"/>
</dbReference>
<reference evidence="12 13" key="1">
    <citation type="journal article" date="2016" name="Nat. Commun.">
        <title>Thousands of microbial genomes shed light on interconnected biogeochemical processes in an aquifer system.</title>
        <authorList>
            <person name="Anantharaman K."/>
            <person name="Brown C.T."/>
            <person name="Hug L.A."/>
            <person name="Sharon I."/>
            <person name="Castelle C.J."/>
            <person name="Probst A.J."/>
            <person name="Thomas B.C."/>
            <person name="Singh A."/>
            <person name="Wilkins M.J."/>
            <person name="Karaoz U."/>
            <person name="Brodie E.L."/>
            <person name="Williams K.H."/>
            <person name="Hubbard S.S."/>
            <person name="Banfield J.F."/>
        </authorList>
    </citation>
    <scope>NUCLEOTIDE SEQUENCE [LARGE SCALE GENOMIC DNA]</scope>
</reference>
<evidence type="ECO:0000256" key="1">
    <source>
        <dbReference type="ARBA" id="ARBA00000077"/>
    </source>
</evidence>
<comment type="subcellular location">
    <subcellularLocation>
        <location evidence="10">Cytoplasm</location>
    </subcellularLocation>
</comment>
<keyword evidence="8 10" id="KW-0378">Hydrolase</keyword>
<feature type="binding site" evidence="10">
    <location>
        <position position="61"/>
    </location>
    <ligand>
        <name>Mg(2+)</name>
        <dbReference type="ChEBI" id="CHEBI:18420"/>
        <label>1</label>
    </ligand>
</feature>
<dbReference type="GO" id="GO:0000287">
    <property type="term" value="F:magnesium ion binding"/>
    <property type="evidence" value="ECO:0007669"/>
    <property type="project" value="UniProtKB-UniRule"/>
</dbReference>
<evidence type="ECO:0000313" key="13">
    <source>
        <dbReference type="Proteomes" id="UP000177693"/>
    </source>
</evidence>
<dbReference type="SUPFAM" id="SSF53098">
    <property type="entry name" value="Ribonuclease H-like"/>
    <property type="match status" value="1"/>
</dbReference>
<protein>
    <recommendedName>
        <fullName evidence="4 10">Ribonuclease H</fullName>
        <shortName evidence="10">RNase H</shortName>
        <ecNumber evidence="4 10">3.1.26.4</ecNumber>
    </recommendedName>
</protein>
<evidence type="ECO:0000256" key="7">
    <source>
        <dbReference type="ARBA" id="ARBA00022759"/>
    </source>
</evidence>
<dbReference type="EMBL" id="MFVL01000023">
    <property type="protein sequence ID" value="OGJ01150.1"/>
    <property type="molecule type" value="Genomic_DNA"/>
</dbReference>
<feature type="binding site" evidence="10">
    <location>
        <position position="95"/>
    </location>
    <ligand>
        <name>Mg(2+)</name>
        <dbReference type="ChEBI" id="CHEBI:18420"/>
        <label>1</label>
    </ligand>
</feature>
<keyword evidence="6 10" id="KW-0479">Metal-binding</keyword>
<evidence type="ECO:0000256" key="8">
    <source>
        <dbReference type="ARBA" id="ARBA00022801"/>
    </source>
</evidence>
<proteinExistence type="inferred from homology"/>
<comment type="catalytic activity">
    <reaction evidence="1 10">
        <text>Endonucleolytic cleavage to 5'-phosphomonoester.</text>
        <dbReference type="EC" id="3.1.26.4"/>
    </reaction>
</comment>
<feature type="binding site" evidence="10">
    <location>
        <position position="10"/>
    </location>
    <ligand>
        <name>Mg(2+)</name>
        <dbReference type="ChEBI" id="CHEBI:18420"/>
        <label>1</label>
    </ligand>
</feature>
<dbReference type="PANTHER" id="PTHR10642:SF26">
    <property type="entry name" value="RIBONUCLEASE H1"/>
    <property type="match status" value="1"/>
</dbReference>
<evidence type="ECO:0000256" key="4">
    <source>
        <dbReference type="ARBA" id="ARBA00012180"/>
    </source>
</evidence>
<dbReference type="InterPro" id="IPR022892">
    <property type="entry name" value="RNaseHI"/>
</dbReference>
<keyword evidence="7 10" id="KW-0255">Endonuclease</keyword>
<comment type="function">
    <text evidence="10">Endonuclease that specifically degrades the RNA of RNA-DNA hybrids.</text>
</comment>
<dbReference type="Gene3D" id="3.30.420.10">
    <property type="entry name" value="Ribonuclease H-like superfamily/Ribonuclease H"/>
    <property type="match status" value="1"/>
</dbReference>
<gene>
    <name evidence="10" type="primary">rnhA</name>
    <name evidence="12" type="ORF">A3I23_02595</name>
</gene>
<dbReference type="GO" id="GO:0005737">
    <property type="term" value="C:cytoplasm"/>
    <property type="evidence" value="ECO:0007669"/>
    <property type="project" value="UniProtKB-SubCell"/>
</dbReference>
<evidence type="ECO:0000256" key="10">
    <source>
        <dbReference type="HAMAP-Rule" id="MF_00042"/>
    </source>
</evidence>
<evidence type="ECO:0000259" key="11">
    <source>
        <dbReference type="PROSITE" id="PS50879"/>
    </source>
</evidence>
<keyword evidence="5 10" id="KW-0540">Nuclease</keyword>
<dbReference type="CDD" id="cd09278">
    <property type="entry name" value="RNase_HI_prokaryote_like"/>
    <property type="match status" value="1"/>
</dbReference>
<comment type="similarity">
    <text evidence="2 10">Belongs to the RNase H family.</text>
</comment>
<dbReference type="Pfam" id="PF00075">
    <property type="entry name" value="RNase_H"/>
    <property type="match status" value="1"/>
</dbReference>
<keyword evidence="10" id="KW-0963">Cytoplasm</keyword>
<dbReference type="GO" id="GO:0004523">
    <property type="term" value="F:RNA-DNA hybrid ribonuclease activity"/>
    <property type="evidence" value="ECO:0007669"/>
    <property type="project" value="UniProtKB-UniRule"/>
</dbReference>
<evidence type="ECO:0000256" key="3">
    <source>
        <dbReference type="ARBA" id="ARBA00011245"/>
    </source>
</evidence>
<evidence type="ECO:0000256" key="2">
    <source>
        <dbReference type="ARBA" id="ARBA00005300"/>
    </source>
</evidence>
<dbReference type="EC" id="3.1.26.4" evidence="4 10"/>
<organism evidence="12 13">
    <name type="scientific">Candidatus Nomurabacteria bacterium RIFCSPLOWO2_02_FULL_40_67</name>
    <dbReference type="NCBI Taxonomy" id="1801787"/>
    <lineage>
        <taxon>Bacteria</taxon>
        <taxon>Candidatus Nomuraibacteriota</taxon>
    </lineage>
</organism>
<evidence type="ECO:0000313" key="12">
    <source>
        <dbReference type="EMBL" id="OGJ01150.1"/>
    </source>
</evidence>
<dbReference type="Proteomes" id="UP000177693">
    <property type="component" value="Unassembled WGS sequence"/>
</dbReference>
<dbReference type="PROSITE" id="PS50879">
    <property type="entry name" value="RNASE_H_1"/>
    <property type="match status" value="1"/>
</dbReference>
<evidence type="ECO:0000256" key="9">
    <source>
        <dbReference type="ARBA" id="ARBA00022842"/>
    </source>
</evidence>
<dbReference type="InterPro" id="IPR036397">
    <property type="entry name" value="RNaseH_sf"/>
</dbReference>
<dbReference type="GO" id="GO:0043137">
    <property type="term" value="P:DNA replication, removal of RNA primer"/>
    <property type="evidence" value="ECO:0007669"/>
    <property type="project" value="TreeGrafter"/>
</dbReference>
<dbReference type="AlphaFoldDB" id="A0A1F6Y436"/>
<dbReference type="GO" id="GO:0003676">
    <property type="term" value="F:nucleic acid binding"/>
    <property type="evidence" value="ECO:0007669"/>
    <property type="project" value="InterPro"/>
</dbReference>
<comment type="subunit">
    <text evidence="3 10">Monomer.</text>
</comment>
<keyword evidence="9 10" id="KW-0460">Magnesium</keyword>
<feature type="binding site" evidence="10">
    <location>
        <position position="159"/>
    </location>
    <ligand>
        <name>Mg(2+)</name>
        <dbReference type="ChEBI" id="CHEBI:18420"/>
        <label>2</label>
    </ligand>
</feature>
<dbReference type="InterPro" id="IPR050092">
    <property type="entry name" value="RNase_H"/>
</dbReference>
<comment type="cofactor">
    <cofactor evidence="10">
        <name>Mg(2+)</name>
        <dbReference type="ChEBI" id="CHEBI:18420"/>
    </cofactor>
    <text evidence="10">Binds 1 Mg(2+) ion per subunit. May bind a second metal ion at a regulatory site, or after substrate binding.</text>
</comment>
<dbReference type="InterPro" id="IPR012337">
    <property type="entry name" value="RNaseH-like_sf"/>
</dbReference>
<name>A0A1F6Y436_9BACT</name>
<comment type="caution">
    <text evidence="12">The sequence shown here is derived from an EMBL/GenBank/DDBJ whole genome shotgun (WGS) entry which is preliminary data.</text>
</comment>
<feature type="domain" description="RNase H type-1" evidence="11">
    <location>
        <begin position="1"/>
        <end position="167"/>
    </location>
</feature>
<accession>A0A1F6Y436</accession>
<dbReference type="InterPro" id="IPR002156">
    <property type="entry name" value="RNaseH_domain"/>
</dbReference>
<evidence type="ECO:0000256" key="5">
    <source>
        <dbReference type="ARBA" id="ARBA00022722"/>
    </source>
</evidence>
<sequence>MKDKIVVYTDGAAKRNPGNAGWGAVFIIHPYPASPLIRGRSQEGVFEIGGGVEHATNNIMELTAPIEALKYLKTLFPSEVPRDITRERNIEIISDSKYVILGITEWIFNWQKNNWRNANKKPVLNRELWEELYKLTEELKPKWTYVKGHNENKYNDRADLIATSFAEGAQVELKSKK</sequence>
<feature type="binding site" evidence="10">
    <location>
        <position position="10"/>
    </location>
    <ligand>
        <name>Mg(2+)</name>
        <dbReference type="ChEBI" id="CHEBI:18420"/>
        <label>2</label>
    </ligand>
</feature>